<evidence type="ECO:0000313" key="1">
    <source>
        <dbReference type="EMBL" id="KAL3535745.1"/>
    </source>
</evidence>
<reference evidence="1 2" key="1">
    <citation type="submission" date="2024-11" db="EMBL/GenBank/DDBJ databases">
        <title>A near-complete genome assembly of Cinchona calisaya.</title>
        <authorList>
            <person name="Lian D.C."/>
            <person name="Zhao X.W."/>
            <person name="Wei L."/>
        </authorList>
    </citation>
    <scope>NUCLEOTIDE SEQUENCE [LARGE SCALE GENOMIC DNA]</scope>
    <source>
        <tissue evidence="1">Nenye</tissue>
    </source>
</reference>
<name>A0ABD3AX89_9GENT</name>
<gene>
    <name evidence="1" type="ORF">ACH5RR_004206</name>
</gene>
<keyword evidence="2" id="KW-1185">Reference proteome</keyword>
<dbReference type="AlphaFoldDB" id="A0ABD3AX89"/>
<organism evidence="1 2">
    <name type="scientific">Cinchona calisaya</name>
    <dbReference type="NCBI Taxonomy" id="153742"/>
    <lineage>
        <taxon>Eukaryota</taxon>
        <taxon>Viridiplantae</taxon>
        <taxon>Streptophyta</taxon>
        <taxon>Embryophyta</taxon>
        <taxon>Tracheophyta</taxon>
        <taxon>Spermatophyta</taxon>
        <taxon>Magnoliopsida</taxon>
        <taxon>eudicotyledons</taxon>
        <taxon>Gunneridae</taxon>
        <taxon>Pentapetalae</taxon>
        <taxon>asterids</taxon>
        <taxon>lamiids</taxon>
        <taxon>Gentianales</taxon>
        <taxon>Rubiaceae</taxon>
        <taxon>Cinchonoideae</taxon>
        <taxon>Cinchoneae</taxon>
        <taxon>Cinchona</taxon>
    </lineage>
</organism>
<comment type="caution">
    <text evidence="1">The sequence shown here is derived from an EMBL/GenBank/DDBJ whole genome shotgun (WGS) entry which is preliminary data.</text>
</comment>
<evidence type="ECO:0000313" key="2">
    <source>
        <dbReference type="Proteomes" id="UP001630127"/>
    </source>
</evidence>
<proteinExistence type="predicted"/>
<dbReference type="EMBL" id="JBJUIK010000002">
    <property type="protein sequence ID" value="KAL3535745.1"/>
    <property type="molecule type" value="Genomic_DNA"/>
</dbReference>
<accession>A0ABD3AX89</accession>
<dbReference type="Proteomes" id="UP001630127">
    <property type="component" value="Unassembled WGS sequence"/>
</dbReference>
<sequence length="146" mass="16759">MFDHDLKDGGKSVDMTSNTVIYPGQVGYFMSRFLITWNPSRKMPYELSFSNDTNYDKELEVGRQQYCNSCVVDHENIAEIRSMVDSDWLYLGKLSKSQNMENSPEQPLSSRATEQEAGKIKSWSEFVKLSVKRALQSLKFIPVSAR</sequence>
<protein>
    <submittedName>
        <fullName evidence="1">Uncharacterized protein</fullName>
    </submittedName>
</protein>